<reference evidence="1" key="1">
    <citation type="submission" date="2022-08" db="EMBL/GenBank/DDBJ databases">
        <title>Genome Sequence of Pycnoporus sanguineus.</title>
        <authorList>
            <person name="Buettner E."/>
        </authorList>
    </citation>
    <scope>NUCLEOTIDE SEQUENCE</scope>
    <source>
        <strain evidence="1">CG-C14</strain>
    </source>
</reference>
<keyword evidence="2" id="KW-1185">Reference proteome</keyword>
<organism evidence="1 2">
    <name type="scientific">Trametes sanguinea</name>
    <dbReference type="NCBI Taxonomy" id="158606"/>
    <lineage>
        <taxon>Eukaryota</taxon>
        <taxon>Fungi</taxon>
        <taxon>Dikarya</taxon>
        <taxon>Basidiomycota</taxon>
        <taxon>Agaricomycotina</taxon>
        <taxon>Agaricomycetes</taxon>
        <taxon>Polyporales</taxon>
        <taxon>Polyporaceae</taxon>
        <taxon>Trametes</taxon>
    </lineage>
</organism>
<proteinExistence type="predicted"/>
<name>A0ACC1PHE9_9APHY</name>
<protein>
    <submittedName>
        <fullName evidence="1">Uncharacterized protein</fullName>
    </submittedName>
</protein>
<gene>
    <name evidence="1" type="ORF">NUW54_g7848</name>
</gene>
<dbReference type="EMBL" id="JANSHE010002331">
    <property type="protein sequence ID" value="KAJ2992813.1"/>
    <property type="molecule type" value="Genomic_DNA"/>
</dbReference>
<sequence>MSGSLFQNSFYVVNNINAILYGVELVLYFMTLRQIFRIRNRTRMDKFLVVFSTVLLVLNTIYWTTQTYFGQQMWVVHADYPGGMDAFLSAYVAIWYQTWGSAAVMVSNLMADALMMYRLYVIWDNALIVVFPAMIWLGSFGEYQFYFAVRVVLLDTALTNVCIHAASCLGLLYESGRPDGNYFVGISTKFGTAWNSLTFSFNVIVTSLICGRIIYIGRRLSFSDEGTRVYTGAVSIIIESALPFTIGSMAYVITYGIGSDIAVAFSCYSMFTAISPQLIALRVLMRRAWRKEQTADYLTTINFSDRTQSTKTHIDGTNDESDLEKGTEDGSSLNPPTSRGNRMPANTNLYAVCLPTYAALSTFHADINGHKMMLVQDPSHHRSSRNSSFNHSPVMGYARICCKVSGFTNHPAPNKTQSVSPIDIADRIPQSTA</sequence>
<evidence type="ECO:0000313" key="1">
    <source>
        <dbReference type="EMBL" id="KAJ2992813.1"/>
    </source>
</evidence>
<accession>A0ACC1PHE9</accession>
<evidence type="ECO:0000313" key="2">
    <source>
        <dbReference type="Proteomes" id="UP001144978"/>
    </source>
</evidence>
<dbReference type="Proteomes" id="UP001144978">
    <property type="component" value="Unassembled WGS sequence"/>
</dbReference>
<comment type="caution">
    <text evidence="1">The sequence shown here is derived from an EMBL/GenBank/DDBJ whole genome shotgun (WGS) entry which is preliminary data.</text>
</comment>